<dbReference type="STRING" id="1123360.thalar_01995"/>
<evidence type="ECO:0000313" key="1">
    <source>
        <dbReference type="EMBL" id="EPX79172.1"/>
    </source>
</evidence>
<keyword evidence="2" id="KW-1185">Reference proteome</keyword>
<dbReference type="Proteomes" id="UP000015351">
    <property type="component" value="Unassembled WGS sequence"/>
</dbReference>
<sequence length="47" mass="5136">MEHNKNICKLKSVPADAMSQIVAPFAASKRITISTHDHVAAARAEEF</sequence>
<dbReference type="AlphaFoldDB" id="S9QH60"/>
<accession>S9QH60</accession>
<comment type="caution">
    <text evidence="1">The sequence shown here is derived from an EMBL/GenBank/DDBJ whole genome shotgun (WGS) entry which is preliminary data.</text>
</comment>
<reference evidence="2" key="1">
    <citation type="journal article" date="2013" name="Stand. Genomic Sci.">
        <title>Genome sequence of the Litoreibacter arenae type strain (DSM 19593(T)), a member of the Roseobacter clade isolated from sea sand.</title>
        <authorList>
            <person name="Riedel T."/>
            <person name="Fiebig A."/>
            <person name="Petersen J."/>
            <person name="Gronow S."/>
            <person name="Kyrpides N.C."/>
            <person name="Goker M."/>
            <person name="Klenk H.P."/>
        </authorList>
    </citation>
    <scope>NUCLEOTIDE SEQUENCE [LARGE SCALE GENOMIC DNA]</scope>
    <source>
        <strain evidence="2">DSM 19593</strain>
    </source>
</reference>
<evidence type="ECO:0000313" key="2">
    <source>
        <dbReference type="Proteomes" id="UP000015351"/>
    </source>
</evidence>
<gene>
    <name evidence="1" type="ORF">thalar_01995</name>
</gene>
<protein>
    <submittedName>
        <fullName evidence="1">Uncharacterized protein</fullName>
    </submittedName>
</protein>
<dbReference type="HOGENOM" id="CLU_3169895_0_0_5"/>
<dbReference type="EMBL" id="AONI01000010">
    <property type="protein sequence ID" value="EPX79172.1"/>
    <property type="molecule type" value="Genomic_DNA"/>
</dbReference>
<organism evidence="1 2">
    <name type="scientific">Litoreibacter arenae DSM 19593</name>
    <dbReference type="NCBI Taxonomy" id="1123360"/>
    <lineage>
        <taxon>Bacteria</taxon>
        <taxon>Pseudomonadati</taxon>
        <taxon>Pseudomonadota</taxon>
        <taxon>Alphaproteobacteria</taxon>
        <taxon>Rhodobacterales</taxon>
        <taxon>Roseobacteraceae</taxon>
        <taxon>Litoreibacter</taxon>
    </lineage>
</organism>
<proteinExistence type="predicted"/>
<name>S9QH60_9RHOB</name>